<keyword evidence="3" id="KW-1185">Reference proteome</keyword>
<reference evidence="3" key="1">
    <citation type="journal article" date="2019" name="Int. J. Syst. Evol. Microbiol.">
        <title>The Global Catalogue of Microorganisms (GCM) 10K type strain sequencing project: providing services to taxonomists for standard genome sequencing and annotation.</title>
        <authorList>
            <consortium name="The Broad Institute Genomics Platform"/>
            <consortium name="The Broad Institute Genome Sequencing Center for Infectious Disease"/>
            <person name="Wu L."/>
            <person name="Ma J."/>
        </authorList>
    </citation>
    <scope>NUCLEOTIDE SEQUENCE [LARGE SCALE GENOMIC DNA]</scope>
    <source>
        <strain evidence="3">JCM 18081</strain>
    </source>
</reference>
<dbReference type="Proteomes" id="UP001501265">
    <property type="component" value="Unassembled WGS sequence"/>
</dbReference>
<evidence type="ECO:0000313" key="2">
    <source>
        <dbReference type="EMBL" id="GAA4823768.1"/>
    </source>
</evidence>
<comment type="caution">
    <text evidence="2">The sequence shown here is derived from an EMBL/GenBank/DDBJ whole genome shotgun (WGS) entry which is preliminary data.</text>
</comment>
<dbReference type="RefSeq" id="WP_345624424.1">
    <property type="nucleotide sequence ID" value="NZ_BAABIG010000089.1"/>
</dbReference>
<protein>
    <recommendedName>
        <fullName evidence="1">Helix-turn-helix domain-containing protein</fullName>
    </recommendedName>
</protein>
<gene>
    <name evidence="2" type="ORF">GCM10023220_66730</name>
</gene>
<accession>A0ABP9D0L0</accession>
<feature type="domain" description="Helix-turn-helix" evidence="1">
    <location>
        <begin position="21"/>
        <end position="69"/>
    </location>
</feature>
<dbReference type="SUPFAM" id="SSF46955">
    <property type="entry name" value="Putative DNA-binding domain"/>
    <property type="match status" value="1"/>
</dbReference>
<evidence type="ECO:0000259" key="1">
    <source>
        <dbReference type="Pfam" id="PF12728"/>
    </source>
</evidence>
<dbReference type="InterPro" id="IPR041657">
    <property type="entry name" value="HTH_17"/>
</dbReference>
<name>A0ABP9D0L0_9ACTN</name>
<organism evidence="2 3">
    <name type="scientific">Streptomyces ziwulingensis</name>
    <dbReference type="NCBI Taxonomy" id="1045501"/>
    <lineage>
        <taxon>Bacteria</taxon>
        <taxon>Bacillati</taxon>
        <taxon>Actinomycetota</taxon>
        <taxon>Actinomycetes</taxon>
        <taxon>Kitasatosporales</taxon>
        <taxon>Streptomycetaceae</taxon>
        <taxon>Streptomyces</taxon>
    </lineage>
</organism>
<sequence length="92" mass="10260">MATKQSLRTPTQPRDLNAPFFDLREVAWILNLSVDTVRRRIRAGLLPCSQAVEGGTITVSRADLDAYHEATRLVAFPGRRRSTTRRPARAAA</sequence>
<dbReference type="EMBL" id="BAABIG010000089">
    <property type="protein sequence ID" value="GAA4823768.1"/>
    <property type="molecule type" value="Genomic_DNA"/>
</dbReference>
<evidence type="ECO:0000313" key="3">
    <source>
        <dbReference type="Proteomes" id="UP001501265"/>
    </source>
</evidence>
<proteinExistence type="predicted"/>
<dbReference type="InterPro" id="IPR009061">
    <property type="entry name" value="DNA-bd_dom_put_sf"/>
</dbReference>
<dbReference type="Pfam" id="PF12728">
    <property type="entry name" value="HTH_17"/>
    <property type="match status" value="1"/>
</dbReference>